<sequence length="242" mass="26499">MSRHAARRRGRRPSRHAVPDISNGANNSLYLRLLPTVERLNYVFGVRIEPPIAGSRGVYRHFGRGGAEGSGRKNIKDHRKINIHYDGSPNVLAGLNAINLDEATLSAKSSLRGPRPRAPAPPPPGVRYVSRRLSSGGPAARAPLYYANSATKSGPSAHLANETCSCVNSFKRRARTGRAGAAAARCSRADSASRRREIPVYLHYFNGAIVQGRVLPRCIVADGRRRRVRATRRQPSLQCLLR</sequence>
<comment type="caution">
    <text evidence="2">The sequence shown here is derived from an EMBL/GenBank/DDBJ whole genome shotgun (WGS) entry which is preliminary data.</text>
</comment>
<name>A0A4C1YCB4_EUMVA</name>
<dbReference type="EMBL" id="BGZK01001153">
    <property type="protein sequence ID" value="GBP72690.1"/>
    <property type="molecule type" value="Genomic_DNA"/>
</dbReference>
<organism evidence="2 3">
    <name type="scientific">Eumeta variegata</name>
    <name type="common">Bagworm moth</name>
    <name type="synonym">Eumeta japonica</name>
    <dbReference type="NCBI Taxonomy" id="151549"/>
    <lineage>
        <taxon>Eukaryota</taxon>
        <taxon>Metazoa</taxon>
        <taxon>Ecdysozoa</taxon>
        <taxon>Arthropoda</taxon>
        <taxon>Hexapoda</taxon>
        <taxon>Insecta</taxon>
        <taxon>Pterygota</taxon>
        <taxon>Neoptera</taxon>
        <taxon>Endopterygota</taxon>
        <taxon>Lepidoptera</taxon>
        <taxon>Glossata</taxon>
        <taxon>Ditrysia</taxon>
        <taxon>Tineoidea</taxon>
        <taxon>Psychidae</taxon>
        <taxon>Oiketicinae</taxon>
        <taxon>Eumeta</taxon>
    </lineage>
</organism>
<protein>
    <submittedName>
        <fullName evidence="2">Uncharacterized protein</fullName>
    </submittedName>
</protein>
<feature type="compositionally biased region" description="Basic residues" evidence="1">
    <location>
        <begin position="1"/>
        <end position="15"/>
    </location>
</feature>
<evidence type="ECO:0000313" key="3">
    <source>
        <dbReference type="Proteomes" id="UP000299102"/>
    </source>
</evidence>
<keyword evidence="3" id="KW-1185">Reference proteome</keyword>
<dbReference type="Proteomes" id="UP000299102">
    <property type="component" value="Unassembled WGS sequence"/>
</dbReference>
<evidence type="ECO:0000256" key="1">
    <source>
        <dbReference type="SAM" id="MobiDB-lite"/>
    </source>
</evidence>
<feature type="compositionally biased region" description="Pro residues" evidence="1">
    <location>
        <begin position="116"/>
        <end position="125"/>
    </location>
</feature>
<feature type="region of interest" description="Disordered" evidence="1">
    <location>
        <begin position="1"/>
        <end position="22"/>
    </location>
</feature>
<gene>
    <name evidence="2" type="ORF">EVAR_52167_1</name>
</gene>
<evidence type="ECO:0000313" key="2">
    <source>
        <dbReference type="EMBL" id="GBP72690.1"/>
    </source>
</evidence>
<accession>A0A4C1YCB4</accession>
<feature type="region of interest" description="Disordered" evidence="1">
    <location>
        <begin position="107"/>
        <end position="127"/>
    </location>
</feature>
<dbReference type="AlphaFoldDB" id="A0A4C1YCB4"/>
<proteinExistence type="predicted"/>
<reference evidence="2 3" key="1">
    <citation type="journal article" date="2019" name="Commun. Biol.">
        <title>The bagworm genome reveals a unique fibroin gene that provides high tensile strength.</title>
        <authorList>
            <person name="Kono N."/>
            <person name="Nakamura H."/>
            <person name="Ohtoshi R."/>
            <person name="Tomita M."/>
            <person name="Numata K."/>
            <person name="Arakawa K."/>
        </authorList>
    </citation>
    <scope>NUCLEOTIDE SEQUENCE [LARGE SCALE GENOMIC DNA]</scope>
</reference>